<organism evidence="1 2">
    <name type="scientific">Pseudoduganella lutea</name>
    <dbReference type="NCBI Taxonomy" id="321985"/>
    <lineage>
        <taxon>Bacteria</taxon>
        <taxon>Pseudomonadati</taxon>
        <taxon>Pseudomonadota</taxon>
        <taxon>Betaproteobacteria</taxon>
        <taxon>Burkholderiales</taxon>
        <taxon>Oxalobacteraceae</taxon>
        <taxon>Telluria group</taxon>
        <taxon>Pseudoduganella</taxon>
    </lineage>
</organism>
<reference evidence="1 2" key="1">
    <citation type="submission" date="2019-02" db="EMBL/GenBank/DDBJ databases">
        <title>Draft Genome Sequences of Six Type Strains of the Genus Massilia.</title>
        <authorList>
            <person name="Miess H."/>
            <person name="Frediansyhah A."/>
            <person name="Gross H."/>
        </authorList>
    </citation>
    <scope>NUCLEOTIDE SEQUENCE [LARGE SCALE GENOMIC DNA]</scope>
    <source>
        <strain evidence="1 2">DSM 17473</strain>
    </source>
</reference>
<gene>
    <name evidence="1" type="ORF">EWM63_19450</name>
</gene>
<protein>
    <submittedName>
        <fullName evidence="1">Uncharacterized protein</fullName>
    </submittedName>
</protein>
<dbReference type="KEGG" id="plue:EWM63_19450"/>
<evidence type="ECO:0000313" key="1">
    <source>
        <dbReference type="EMBL" id="QBE64902.1"/>
    </source>
</evidence>
<proteinExistence type="predicted"/>
<dbReference type="OrthoDB" id="5366218at2"/>
<dbReference type="EMBL" id="CP035913">
    <property type="protein sequence ID" value="QBE64902.1"/>
    <property type="molecule type" value="Genomic_DNA"/>
</dbReference>
<dbReference type="Proteomes" id="UP000290637">
    <property type="component" value="Chromosome"/>
</dbReference>
<sequence>MSPSAATERFTNRSYFVLSLPLLAAVEVLRVEQVVIVIDRFHIDFGAFCFTKRSGEPRRPGRPRGVVLGSLIADRRPQIQTAIELLSSMMSDGAMRPRTVEERAKFFKAFMDWADLNNHHACLSGGDATLAAFRGWAHHVHERLRRFEISPRTARLLQQLVCQFLELITGVAGLHRGVRLVSGVGQSFGTEPAPEYEFGKVVALSQALFDGLSELVLANKPFPFRLVLPSSLGWEENHLWCFPANQWCLAPQLQSDPADRRPSRYFGAYNYQQGRVSTVSEIVTRYRRAIPSSAERGLRQGQAVLDAANSNSRHKIRLQLAVLAQAAFFFLFLANTGCNLAVSREIETDGLVSPSVEKQSYRSIKFRAGGKEITVVIPIAFLPSLRRFMELRKFLLQDTPYPFLFFSVGNSRQRVPSGRINEAVLVKYFSELRRISPTIPVIMSREIRATVEDYYRRRHDGFVSSSILGRSEASTDRSYLAGSPLHHHSEVSDFLVAVSQRAREQKIVKTSAQLADANRLEEGGRCSLPDNPIPLAGGPAMADCRSGCIFCANRILVANEEDTRKIASAAFVMEQLIAGPQSEAQFRPQIQKCDEDLERISSFDGCAPMVKRVRLDVFENGNLTPYFADKYLMFLELGVLQ</sequence>
<keyword evidence="2" id="KW-1185">Reference proteome</keyword>
<accession>A0A4P6L1Y6</accession>
<evidence type="ECO:0000313" key="2">
    <source>
        <dbReference type="Proteomes" id="UP000290637"/>
    </source>
</evidence>
<dbReference type="RefSeq" id="WP_130188017.1">
    <property type="nucleotide sequence ID" value="NZ_CP035913.1"/>
</dbReference>
<name>A0A4P6L1Y6_9BURK</name>
<dbReference type="AlphaFoldDB" id="A0A4P6L1Y6"/>